<dbReference type="Proteomes" id="UP000887565">
    <property type="component" value="Unplaced"/>
</dbReference>
<protein>
    <submittedName>
        <fullName evidence="2">Uncharacterized protein</fullName>
    </submittedName>
</protein>
<name>A0A915IFY9_ROMCU</name>
<dbReference type="WBParaSite" id="nRc.2.0.1.t13106-RA">
    <property type="protein sequence ID" value="nRc.2.0.1.t13106-RA"/>
    <property type="gene ID" value="nRc.2.0.1.g13106"/>
</dbReference>
<evidence type="ECO:0000313" key="2">
    <source>
        <dbReference type="WBParaSite" id="nRc.2.0.1.t13106-RA"/>
    </source>
</evidence>
<organism evidence="1 2">
    <name type="scientific">Romanomermis culicivorax</name>
    <name type="common">Nematode worm</name>
    <dbReference type="NCBI Taxonomy" id="13658"/>
    <lineage>
        <taxon>Eukaryota</taxon>
        <taxon>Metazoa</taxon>
        <taxon>Ecdysozoa</taxon>
        <taxon>Nematoda</taxon>
        <taxon>Enoplea</taxon>
        <taxon>Dorylaimia</taxon>
        <taxon>Mermithida</taxon>
        <taxon>Mermithoidea</taxon>
        <taxon>Mermithidae</taxon>
        <taxon>Romanomermis</taxon>
    </lineage>
</organism>
<proteinExistence type="predicted"/>
<evidence type="ECO:0000313" key="1">
    <source>
        <dbReference type="Proteomes" id="UP000887565"/>
    </source>
</evidence>
<sequence length="161" mass="18674">MLSEQAARRAWWALVHISRASKVLAISIRKNYQMMENLNLLNLLMTRNHKRKLGARKYMDYPDRKVDDAIKACKGGMSAREVAETVPKYQKKRKLMYTAYINKAIWGSIQRKITSMKLLNKMQNCTTGNVDFEDSEPKVVNAGLLCQLAQMSVHKQKRRKK</sequence>
<dbReference type="AlphaFoldDB" id="A0A915IFY9"/>
<accession>A0A915IFY9</accession>
<reference evidence="2" key="1">
    <citation type="submission" date="2022-11" db="UniProtKB">
        <authorList>
            <consortium name="WormBaseParasite"/>
        </authorList>
    </citation>
    <scope>IDENTIFICATION</scope>
</reference>
<keyword evidence="1" id="KW-1185">Reference proteome</keyword>